<feature type="compositionally biased region" description="Basic residues" evidence="4">
    <location>
        <begin position="284"/>
        <end position="294"/>
    </location>
</feature>
<feature type="compositionally biased region" description="Basic and acidic residues" evidence="4">
    <location>
        <begin position="197"/>
        <end position="206"/>
    </location>
</feature>
<feature type="repeat" description="ANK" evidence="3">
    <location>
        <begin position="45"/>
        <end position="77"/>
    </location>
</feature>
<dbReference type="STRING" id="131310.A0A0N5A558"/>
<dbReference type="SUPFAM" id="SSF48403">
    <property type="entry name" value="Ankyrin repeat"/>
    <property type="match status" value="1"/>
</dbReference>
<dbReference type="SMART" id="SM00248">
    <property type="entry name" value="ANK"/>
    <property type="match status" value="2"/>
</dbReference>
<sequence>MAPQASDTDKKHKNKDKTNKNVDSQYSSSNKKGKVTSNEDFIKDKTWTPLHEACQNESHNVVCSLIQNGADINAVTTEGITPLHVAAKRGDYNIVEILIASGISQLPISNDGCTPIDMCSPKSENCEAIKEKLLAIKRFDDEQFVVPKEIKGKDNNFDGEGDLVIDEDDEKNDNFVTPLPPDNEKEGKKSRKRNHSDKKIDDKDDIIPSNGDGNTQSEDNTSKKFKPTRDSPSNGEDNNSDRNSTSPNEKKVTPIRIRLQRAGTEDRVGQEPSSEKMDLSSPAKKGRYTPRNRRQASVVPEDFFEDGTNETRVTRAKARRSNLPFEDGIVNSRKRRNYRASTVGFPSGENSKSSSPAPSFSIDFNDTGTPIANNDTEELQVAQPHSTINSSGPSAYVDSIVYSLFDKSYLDSVIKIEDTKFERYEESLKEECLLEMSLPEETKEFLTFTKKYKEREDYLKEELLRKVEVYPHLPLQVQLLINSQKKAYEYMKKKHQVEKDRFTLTAEREYLRALSRTKCDPGKHLTIVRVIAENNLYNPQHFDKDHSDFVPPIDLKEKIIEKKHKEAQVLFKRHKLEAESLFHTQKAEYELSKKQFKLPTLPIHITKLPVEIVKLPF</sequence>
<evidence type="ECO:0000313" key="6">
    <source>
        <dbReference type="WBParaSite" id="PTRK_0001684200.1"/>
    </source>
</evidence>
<keyword evidence="1" id="KW-0677">Repeat</keyword>
<dbReference type="AlphaFoldDB" id="A0A0N5A558"/>
<organism evidence="5 6">
    <name type="scientific">Parastrongyloides trichosuri</name>
    <name type="common">Possum-specific nematode worm</name>
    <dbReference type="NCBI Taxonomy" id="131310"/>
    <lineage>
        <taxon>Eukaryota</taxon>
        <taxon>Metazoa</taxon>
        <taxon>Ecdysozoa</taxon>
        <taxon>Nematoda</taxon>
        <taxon>Chromadorea</taxon>
        <taxon>Rhabditida</taxon>
        <taxon>Tylenchina</taxon>
        <taxon>Panagrolaimomorpha</taxon>
        <taxon>Strongyloidoidea</taxon>
        <taxon>Strongyloididae</taxon>
        <taxon>Parastrongyloides</taxon>
    </lineage>
</organism>
<feature type="compositionally biased region" description="Polar residues" evidence="4">
    <location>
        <begin position="22"/>
        <end position="37"/>
    </location>
</feature>
<dbReference type="Proteomes" id="UP000038045">
    <property type="component" value="Unplaced"/>
</dbReference>
<feature type="region of interest" description="Disordered" evidence="4">
    <location>
        <begin position="341"/>
        <end position="361"/>
    </location>
</feature>
<reference evidence="6" key="1">
    <citation type="submission" date="2017-02" db="UniProtKB">
        <authorList>
            <consortium name="WormBaseParasite"/>
        </authorList>
    </citation>
    <scope>IDENTIFICATION</scope>
</reference>
<protein>
    <submittedName>
        <fullName evidence="6">ANK_REP_REGION domain-containing protein</fullName>
    </submittedName>
</protein>
<proteinExistence type="predicted"/>
<evidence type="ECO:0000313" key="5">
    <source>
        <dbReference type="Proteomes" id="UP000038045"/>
    </source>
</evidence>
<dbReference type="Gene3D" id="1.25.40.20">
    <property type="entry name" value="Ankyrin repeat-containing domain"/>
    <property type="match status" value="1"/>
</dbReference>
<feature type="compositionally biased region" description="Basic and acidic residues" evidence="4">
    <location>
        <begin position="263"/>
        <end position="278"/>
    </location>
</feature>
<keyword evidence="2 3" id="KW-0040">ANK repeat</keyword>
<dbReference type="WBParaSite" id="PTRK_0001684200.1">
    <property type="protein sequence ID" value="PTRK_0001684200.1"/>
    <property type="gene ID" value="PTRK_0001684200"/>
</dbReference>
<feature type="repeat" description="ANK" evidence="3">
    <location>
        <begin position="78"/>
        <end position="102"/>
    </location>
</feature>
<name>A0A0N5A558_PARTI</name>
<dbReference type="Pfam" id="PF12796">
    <property type="entry name" value="Ank_2"/>
    <property type="match status" value="1"/>
</dbReference>
<feature type="region of interest" description="Disordered" evidence="4">
    <location>
        <begin position="151"/>
        <end position="295"/>
    </location>
</feature>
<evidence type="ECO:0000256" key="2">
    <source>
        <dbReference type="ARBA" id="ARBA00023043"/>
    </source>
</evidence>
<feature type="compositionally biased region" description="Low complexity" evidence="4">
    <location>
        <begin position="346"/>
        <end position="361"/>
    </location>
</feature>
<feature type="compositionally biased region" description="Acidic residues" evidence="4">
    <location>
        <begin position="157"/>
        <end position="171"/>
    </location>
</feature>
<evidence type="ECO:0000256" key="1">
    <source>
        <dbReference type="ARBA" id="ARBA00022737"/>
    </source>
</evidence>
<keyword evidence="5" id="KW-1185">Reference proteome</keyword>
<dbReference type="PROSITE" id="PS50297">
    <property type="entry name" value="ANK_REP_REGION"/>
    <property type="match status" value="2"/>
</dbReference>
<dbReference type="PROSITE" id="PS50088">
    <property type="entry name" value="ANK_REPEAT"/>
    <property type="match status" value="2"/>
</dbReference>
<accession>A0A0N5A558</accession>
<evidence type="ECO:0000256" key="3">
    <source>
        <dbReference type="PROSITE-ProRule" id="PRU00023"/>
    </source>
</evidence>
<feature type="region of interest" description="Disordered" evidence="4">
    <location>
        <begin position="1"/>
        <end position="37"/>
    </location>
</feature>
<dbReference type="InterPro" id="IPR002110">
    <property type="entry name" value="Ankyrin_rpt"/>
</dbReference>
<dbReference type="PANTHER" id="PTHR24171">
    <property type="entry name" value="ANKYRIN REPEAT DOMAIN-CONTAINING PROTEIN 39-RELATED"/>
    <property type="match status" value="1"/>
</dbReference>
<feature type="compositionally biased region" description="Polar residues" evidence="4">
    <location>
        <begin position="230"/>
        <end position="247"/>
    </location>
</feature>
<evidence type="ECO:0000256" key="4">
    <source>
        <dbReference type="SAM" id="MobiDB-lite"/>
    </source>
</evidence>
<dbReference type="InterPro" id="IPR036770">
    <property type="entry name" value="Ankyrin_rpt-contain_sf"/>
</dbReference>